<reference evidence="3" key="1">
    <citation type="journal article" date="2020" name="Stud. Mycol.">
        <title>101 Dothideomycetes genomes: a test case for predicting lifestyles and emergence of pathogens.</title>
        <authorList>
            <person name="Haridas S."/>
            <person name="Albert R."/>
            <person name="Binder M."/>
            <person name="Bloem J."/>
            <person name="Labutti K."/>
            <person name="Salamov A."/>
            <person name="Andreopoulos B."/>
            <person name="Baker S."/>
            <person name="Barry K."/>
            <person name="Bills G."/>
            <person name="Bluhm B."/>
            <person name="Cannon C."/>
            <person name="Castanera R."/>
            <person name="Culley D."/>
            <person name="Daum C."/>
            <person name="Ezra D."/>
            <person name="Gonzalez J."/>
            <person name="Henrissat B."/>
            <person name="Kuo A."/>
            <person name="Liang C."/>
            <person name="Lipzen A."/>
            <person name="Lutzoni F."/>
            <person name="Magnuson J."/>
            <person name="Mondo S."/>
            <person name="Nolan M."/>
            <person name="Ohm R."/>
            <person name="Pangilinan J."/>
            <person name="Park H.-J."/>
            <person name="Ramirez L."/>
            <person name="Alfaro M."/>
            <person name="Sun H."/>
            <person name="Tritt A."/>
            <person name="Yoshinaga Y."/>
            <person name="Zwiers L.-H."/>
            <person name="Turgeon B."/>
            <person name="Goodwin S."/>
            <person name="Spatafora J."/>
            <person name="Crous P."/>
            <person name="Grigoriev I."/>
        </authorList>
    </citation>
    <scope>NUCLEOTIDE SEQUENCE</scope>
    <source>
        <strain evidence="3">CBS 122368</strain>
    </source>
</reference>
<dbReference type="InterPro" id="IPR051317">
    <property type="entry name" value="Gfo/Idh/MocA_oxidoreduct"/>
</dbReference>
<dbReference type="AlphaFoldDB" id="A0A6A6I2N1"/>
<dbReference type="Gene3D" id="3.30.360.10">
    <property type="entry name" value="Dihydrodipicolinate Reductase, domain 2"/>
    <property type="match status" value="1"/>
</dbReference>
<proteinExistence type="predicted"/>
<dbReference type="Proteomes" id="UP000800094">
    <property type="component" value="Unassembled WGS sequence"/>
</dbReference>
<dbReference type="PANTHER" id="PTHR43708:SF1">
    <property type="entry name" value="GALACTOSE_LACTOSE METABOLISM REGULATORY PROTEIN GAL80"/>
    <property type="match status" value="1"/>
</dbReference>
<dbReference type="PANTHER" id="PTHR43708">
    <property type="entry name" value="CONSERVED EXPRESSED OXIDOREDUCTASE (EUROFUNG)"/>
    <property type="match status" value="1"/>
</dbReference>
<feature type="domain" description="Gal80p-like C-terminal" evidence="2">
    <location>
        <begin position="136"/>
        <end position="282"/>
    </location>
</feature>
<dbReference type="InterPro" id="IPR000683">
    <property type="entry name" value="Gfo/Idh/MocA-like_OxRdtase_N"/>
</dbReference>
<evidence type="ECO:0000313" key="4">
    <source>
        <dbReference type="Proteomes" id="UP000800094"/>
    </source>
</evidence>
<keyword evidence="4" id="KW-1185">Reference proteome</keyword>
<dbReference type="Gene3D" id="3.40.50.720">
    <property type="entry name" value="NAD(P)-binding Rossmann-like Domain"/>
    <property type="match status" value="1"/>
</dbReference>
<gene>
    <name evidence="3" type="ORF">BU26DRAFT_490787</name>
</gene>
<dbReference type="InterPro" id="IPR055080">
    <property type="entry name" value="Gal80p-like_C"/>
</dbReference>
<organism evidence="3 4">
    <name type="scientific">Trematosphaeria pertusa</name>
    <dbReference type="NCBI Taxonomy" id="390896"/>
    <lineage>
        <taxon>Eukaryota</taxon>
        <taxon>Fungi</taxon>
        <taxon>Dikarya</taxon>
        <taxon>Ascomycota</taxon>
        <taxon>Pezizomycotina</taxon>
        <taxon>Dothideomycetes</taxon>
        <taxon>Pleosporomycetidae</taxon>
        <taxon>Pleosporales</taxon>
        <taxon>Massarineae</taxon>
        <taxon>Trematosphaeriaceae</taxon>
        <taxon>Trematosphaeria</taxon>
    </lineage>
</organism>
<dbReference type="EMBL" id="ML987202">
    <property type="protein sequence ID" value="KAF2244735.1"/>
    <property type="molecule type" value="Genomic_DNA"/>
</dbReference>
<name>A0A6A6I2N1_9PLEO</name>
<dbReference type="RefSeq" id="XP_033679739.1">
    <property type="nucleotide sequence ID" value="XM_033826064.1"/>
</dbReference>
<accession>A0A6A6I2N1</accession>
<evidence type="ECO:0000259" key="1">
    <source>
        <dbReference type="Pfam" id="PF01408"/>
    </source>
</evidence>
<dbReference type="SUPFAM" id="SSF55347">
    <property type="entry name" value="Glyceraldehyde-3-phosphate dehydrogenase-like, C-terminal domain"/>
    <property type="match status" value="1"/>
</dbReference>
<evidence type="ECO:0000259" key="2">
    <source>
        <dbReference type="Pfam" id="PF22685"/>
    </source>
</evidence>
<dbReference type="GeneID" id="54579394"/>
<dbReference type="OrthoDB" id="64915at2759"/>
<feature type="domain" description="Gfo/Idh/MocA-like oxidoreductase N-terminal" evidence="1">
    <location>
        <begin position="4"/>
        <end position="129"/>
    </location>
</feature>
<sequence>MSPIKVGFIGLSSTQSWAVWAHLPYLASSSKYEITALCNSSLSSAHAAIKAHNLPPTTKAYATPAELAADADIDLVICSVRVDKHYDALMPALKAGKDVFCEWPLAKDAAQAEEMLAVAKEKGVRTLVGLQAGVSPGMRKVREVLVSGRIGKVLSSTFHGTPKFFGGTEYEGLAYQNDPSVGGNMVTIYGVHSLEAIQQVLAPFTSFTPLLAVSHPTVQLTTYAGEPTKTIPRTSHDQFLLQGSLSCGAVVSYHLRGGPAFGNEAGHIWRIYGSKGEVQVTGPDSYLQIADDNVKIEVFEHESGKTETVEVDKDAFSGEEYPLYARNIARLYEAFADGKGEDEGVLDWEAAVKRHAFVEEVYEKAGVKN</sequence>
<dbReference type="SUPFAM" id="SSF51735">
    <property type="entry name" value="NAD(P)-binding Rossmann-fold domains"/>
    <property type="match status" value="1"/>
</dbReference>
<dbReference type="InterPro" id="IPR036291">
    <property type="entry name" value="NAD(P)-bd_dom_sf"/>
</dbReference>
<dbReference type="Pfam" id="PF22685">
    <property type="entry name" value="Gal80p_C-like"/>
    <property type="match status" value="1"/>
</dbReference>
<dbReference type="Pfam" id="PF01408">
    <property type="entry name" value="GFO_IDH_MocA"/>
    <property type="match status" value="1"/>
</dbReference>
<dbReference type="GO" id="GO:0000166">
    <property type="term" value="F:nucleotide binding"/>
    <property type="evidence" value="ECO:0007669"/>
    <property type="project" value="InterPro"/>
</dbReference>
<evidence type="ECO:0000313" key="3">
    <source>
        <dbReference type="EMBL" id="KAF2244735.1"/>
    </source>
</evidence>
<protein>
    <submittedName>
        <fullName evidence="3">NAD-P-binding protein</fullName>
    </submittedName>
</protein>